<keyword evidence="7" id="KW-1185">Reference proteome</keyword>
<dbReference type="Pfam" id="PF13812">
    <property type="entry name" value="PPR_3"/>
    <property type="match status" value="1"/>
</dbReference>
<evidence type="ECO:0000256" key="3">
    <source>
        <dbReference type="PROSITE-ProRule" id="PRU00708"/>
    </source>
</evidence>
<gene>
    <name evidence="6" type="ORF">LTRI10_LOCUS45126</name>
</gene>
<evidence type="ECO:0000256" key="1">
    <source>
        <dbReference type="ARBA" id="ARBA00007626"/>
    </source>
</evidence>
<dbReference type="PANTHER" id="PTHR47941">
    <property type="entry name" value="PENTATRICOPEPTIDE REPEAT-CONTAINING PROTEIN 3, MITOCHONDRIAL"/>
    <property type="match status" value="1"/>
</dbReference>
<keyword evidence="5" id="KW-1133">Transmembrane helix</keyword>
<feature type="transmembrane region" description="Helical" evidence="5">
    <location>
        <begin position="160"/>
        <end position="177"/>
    </location>
</feature>
<dbReference type="AlphaFoldDB" id="A0AAV2G507"/>
<dbReference type="InterPro" id="IPR002885">
    <property type="entry name" value="PPR_rpt"/>
</dbReference>
<feature type="compositionally biased region" description="Basic and acidic residues" evidence="4">
    <location>
        <begin position="1"/>
        <end position="10"/>
    </location>
</feature>
<evidence type="ECO:0000313" key="7">
    <source>
        <dbReference type="Proteomes" id="UP001497516"/>
    </source>
</evidence>
<organism evidence="6 7">
    <name type="scientific">Linum trigynum</name>
    <dbReference type="NCBI Taxonomy" id="586398"/>
    <lineage>
        <taxon>Eukaryota</taxon>
        <taxon>Viridiplantae</taxon>
        <taxon>Streptophyta</taxon>
        <taxon>Embryophyta</taxon>
        <taxon>Tracheophyta</taxon>
        <taxon>Spermatophyta</taxon>
        <taxon>Magnoliopsida</taxon>
        <taxon>eudicotyledons</taxon>
        <taxon>Gunneridae</taxon>
        <taxon>Pentapetalae</taxon>
        <taxon>rosids</taxon>
        <taxon>fabids</taxon>
        <taxon>Malpighiales</taxon>
        <taxon>Linaceae</taxon>
        <taxon>Linum</taxon>
    </lineage>
</organism>
<accession>A0AAV2G507</accession>
<feature type="region of interest" description="Disordered" evidence="4">
    <location>
        <begin position="1"/>
        <end position="46"/>
    </location>
</feature>
<keyword evidence="5" id="KW-0812">Transmembrane</keyword>
<evidence type="ECO:0008006" key="8">
    <source>
        <dbReference type="Google" id="ProtNLM"/>
    </source>
</evidence>
<evidence type="ECO:0000256" key="4">
    <source>
        <dbReference type="SAM" id="MobiDB-lite"/>
    </source>
</evidence>
<feature type="compositionally biased region" description="Basic and acidic residues" evidence="4">
    <location>
        <begin position="18"/>
        <end position="29"/>
    </location>
</feature>
<evidence type="ECO:0000256" key="2">
    <source>
        <dbReference type="ARBA" id="ARBA00022737"/>
    </source>
</evidence>
<dbReference type="Pfam" id="PF13041">
    <property type="entry name" value="PPR_2"/>
    <property type="match status" value="1"/>
</dbReference>
<feature type="repeat" description="PPR" evidence="3">
    <location>
        <begin position="376"/>
        <end position="410"/>
    </location>
</feature>
<comment type="similarity">
    <text evidence="1">Belongs to the PPR family. P subfamily.</text>
</comment>
<feature type="repeat" description="PPR" evidence="3">
    <location>
        <begin position="341"/>
        <end position="375"/>
    </location>
</feature>
<protein>
    <recommendedName>
        <fullName evidence="8">Pentatricopeptide repeat-containing protein</fullName>
    </recommendedName>
</protein>
<keyword evidence="5" id="KW-0472">Membrane</keyword>
<proteinExistence type="inferred from homology"/>
<feature type="compositionally biased region" description="Low complexity" evidence="4">
    <location>
        <begin position="30"/>
        <end position="44"/>
    </location>
</feature>
<evidence type="ECO:0000256" key="5">
    <source>
        <dbReference type="SAM" id="Phobius"/>
    </source>
</evidence>
<dbReference type="NCBIfam" id="TIGR00756">
    <property type="entry name" value="PPR"/>
    <property type="match status" value="3"/>
</dbReference>
<keyword evidence="2" id="KW-0677">Repeat</keyword>
<dbReference type="PROSITE" id="PS51375">
    <property type="entry name" value="PPR"/>
    <property type="match status" value="3"/>
</dbReference>
<reference evidence="6 7" key="1">
    <citation type="submission" date="2024-04" db="EMBL/GenBank/DDBJ databases">
        <authorList>
            <person name="Fracassetti M."/>
        </authorList>
    </citation>
    <scope>NUCLEOTIDE SEQUENCE [LARGE SCALE GENOMIC DNA]</scope>
</reference>
<dbReference type="EMBL" id="OZ034821">
    <property type="protein sequence ID" value="CAL1405332.1"/>
    <property type="molecule type" value="Genomic_DNA"/>
</dbReference>
<evidence type="ECO:0000313" key="6">
    <source>
        <dbReference type="EMBL" id="CAL1405332.1"/>
    </source>
</evidence>
<name>A0AAV2G507_9ROSI</name>
<sequence>MAAEGRESESHYNSGANRDGDLPVGKQHDSVPSPSSNPHQSSSSAMNHPIQRQAFPSYSNVPNLPSKLKLLCGIIATTPSPSIEKVLDGSGIGVTQAEVEQVLKLSYSFPAPTVKFFRWSGLRLDGDHSPYAWNLVVDLLGKNCLFDAMWDAIKSMRRKGLVSLATFASIFGSYVIAGRVKEAIMSFEVMDQYGCERDVVALNSLLSAICRDGNALDAFEFLRVAQQHIMPDADSYAILLEGWEKEMNVVRSRDTFAEMIDRIGWDPENVPAYDTFLCTLLMGAEGMMEVLKCLDVMKDKGCHPGHKFISFALEVCRKHNDVKAADLIWEIVVCGFRIRPDARLYNMMIVLYCSSKKTDRAMGILDEMVCRGVLPDVHTYNLLFQFLIESRRLKEASALLNELIRNECIPNQTNCSEAVMVYLESQDAYMAVLVWKLMVETYKLDLEETGNCLIVGLINLRLVPEAVVYAESMIEKGIKLTSSTISMLKQSLTQERKEMVYENLLRKWTNSLGRIETM</sequence>
<dbReference type="Gene3D" id="1.25.40.10">
    <property type="entry name" value="Tetratricopeptide repeat domain"/>
    <property type="match status" value="2"/>
</dbReference>
<feature type="repeat" description="PPR" evidence="3">
    <location>
        <begin position="129"/>
        <end position="163"/>
    </location>
</feature>
<dbReference type="Pfam" id="PF01535">
    <property type="entry name" value="PPR"/>
    <property type="match status" value="1"/>
</dbReference>
<dbReference type="Proteomes" id="UP001497516">
    <property type="component" value="Chromosome 8"/>
</dbReference>
<dbReference type="InterPro" id="IPR011990">
    <property type="entry name" value="TPR-like_helical_dom_sf"/>
</dbReference>